<evidence type="ECO:0000313" key="13">
    <source>
        <dbReference type="EMBL" id="APZ96831.1"/>
    </source>
</evidence>
<keyword evidence="9 11" id="KW-0472">Membrane</keyword>
<dbReference type="Proteomes" id="UP000187735">
    <property type="component" value="Chromosome"/>
</dbReference>
<feature type="domain" description="Peptidase M50" evidence="12">
    <location>
        <begin position="151"/>
        <end position="307"/>
    </location>
</feature>
<accession>A0A1P8WS09</accession>
<keyword evidence="8 11" id="KW-1133">Transmembrane helix</keyword>
<evidence type="ECO:0000256" key="10">
    <source>
        <dbReference type="SAM" id="MobiDB-lite"/>
    </source>
</evidence>
<dbReference type="STRING" id="1891926.Fuma_06505"/>
<feature type="transmembrane region" description="Helical" evidence="11">
    <location>
        <begin position="312"/>
        <end position="339"/>
    </location>
</feature>
<evidence type="ECO:0000256" key="9">
    <source>
        <dbReference type="ARBA" id="ARBA00023136"/>
    </source>
</evidence>
<evidence type="ECO:0000256" key="3">
    <source>
        <dbReference type="ARBA" id="ARBA00007931"/>
    </source>
</evidence>
<dbReference type="CDD" id="cd06160">
    <property type="entry name" value="S2P-M50_like_2"/>
    <property type="match status" value="1"/>
</dbReference>
<feature type="transmembrane region" description="Helical" evidence="11">
    <location>
        <begin position="178"/>
        <end position="197"/>
    </location>
</feature>
<keyword evidence="7" id="KW-0809">Transit peptide</keyword>
<dbReference type="EMBL" id="CP017641">
    <property type="protein sequence ID" value="APZ96831.1"/>
    <property type="molecule type" value="Genomic_DNA"/>
</dbReference>
<evidence type="ECO:0000256" key="7">
    <source>
        <dbReference type="ARBA" id="ARBA00022946"/>
    </source>
</evidence>
<comment type="subcellular location">
    <subcellularLocation>
        <location evidence="2">Membrane</location>
        <topology evidence="2">Multi-pass membrane protein</topology>
    </subcellularLocation>
</comment>
<dbReference type="Pfam" id="PF02163">
    <property type="entry name" value="Peptidase_M50"/>
    <property type="match status" value="1"/>
</dbReference>
<evidence type="ECO:0000256" key="5">
    <source>
        <dbReference type="ARBA" id="ARBA00022692"/>
    </source>
</evidence>
<feature type="transmembrane region" description="Helical" evidence="11">
    <location>
        <begin position="209"/>
        <end position="231"/>
    </location>
</feature>
<evidence type="ECO:0000256" key="2">
    <source>
        <dbReference type="ARBA" id="ARBA00004141"/>
    </source>
</evidence>
<protein>
    <submittedName>
        <fullName evidence="13">Zn-dependent protease</fullName>
    </submittedName>
</protein>
<evidence type="ECO:0000256" key="11">
    <source>
        <dbReference type="SAM" id="Phobius"/>
    </source>
</evidence>
<reference evidence="13 14" key="1">
    <citation type="journal article" date="2016" name="Front. Microbiol.">
        <title>Fuerstia marisgermanicae gen. nov., sp. nov., an Unusual Member of the Phylum Planctomycetes from the German Wadden Sea.</title>
        <authorList>
            <person name="Kohn T."/>
            <person name="Heuer A."/>
            <person name="Jogler M."/>
            <person name="Vollmers J."/>
            <person name="Boedeker C."/>
            <person name="Bunk B."/>
            <person name="Rast P."/>
            <person name="Borchert D."/>
            <person name="Glockner I."/>
            <person name="Freese H.M."/>
            <person name="Klenk H.P."/>
            <person name="Overmann J."/>
            <person name="Kaster A.K."/>
            <person name="Rohde M."/>
            <person name="Wiegand S."/>
            <person name="Jogler C."/>
        </authorList>
    </citation>
    <scope>NUCLEOTIDE SEQUENCE [LARGE SCALE GENOMIC DNA]</scope>
    <source>
        <strain evidence="13 14">NH11</strain>
    </source>
</reference>
<proteinExistence type="inferred from homology"/>
<keyword evidence="5 11" id="KW-0812">Transmembrane</keyword>
<keyword evidence="6" id="KW-0378">Hydrolase</keyword>
<comment type="cofactor">
    <cofactor evidence="1">
        <name>Zn(2+)</name>
        <dbReference type="ChEBI" id="CHEBI:29105"/>
    </cofactor>
</comment>
<dbReference type="InterPro" id="IPR044838">
    <property type="entry name" value="EGY1-like"/>
</dbReference>
<dbReference type="PANTHER" id="PTHR31412:SF0">
    <property type="entry name" value="ZINC METALLOPROTEASE EGY1, CHLOROPLASTIC-RELATED"/>
    <property type="match status" value="1"/>
</dbReference>
<dbReference type="InterPro" id="IPR008915">
    <property type="entry name" value="Peptidase_M50"/>
</dbReference>
<dbReference type="GO" id="GO:0006508">
    <property type="term" value="P:proteolysis"/>
    <property type="evidence" value="ECO:0007669"/>
    <property type="project" value="UniProtKB-KW"/>
</dbReference>
<keyword evidence="14" id="KW-1185">Reference proteome</keyword>
<evidence type="ECO:0000259" key="12">
    <source>
        <dbReference type="Pfam" id="PF02163"/>
    </source>
</evidence>
<dbReference type="OrthoDB" id="9774391at2"/>
<evidence type="ECO:0000256" key="1">
    <source>
        <dbReference type="ARBA" id="ARBA00001947"/>
    </source>
</evidence>
<dbReference type="RefSeq" id="WP_077027805.1">
    <property type="nucleotide sequence ID" value="NZ_CP017641.1"/>
</dbReference>
<feature type="transmembrane region" description="Helical" evidence="11">
    <location>
        <begin position="84"/>
        <end position="103"/>
    </location>
</feature>
<comment type="similarity">
    <text evidence="3">Belongs to the peptidase M50B family.</text>
</comment>
<dbReference type="AlphaFoldDB" id="A0A1P8WS09"/>
<feature type="transmembrane region" description="Helical" evidence="11">
    <location>
        <begin position="359"/>
        <end position="378"/>
    </location>
</feature>
<feature type="region of interest" description="Disordered" evidence="10">
    <location>
        <begin position="1"/>
        <end position="38"/>
    </location>
</feature>
<evidence type="ECO:0000256" key="4">
    <source>
        <dbReference type="ARBA" id="ARBA00022670"/>
    </source>
</evidence>
<dbReference type="KEGG" id="fmr:Fuma_06505"/>
<evidence type="ECO:0000256" key="6">
    <source>
        <dbReference type="ARBA" id="ARBA00022801"/>
    </source>
</evidence>
<organism evidence="13 14">
    <name type="scientific">Fuerstiella marisgermanici</name>
    <dbReference type="NCBI Taxonomy" id="1891926"/>
    <lineage>
        <taxon>Bacteria</taxon>
        <taxon>Pseudomonadati</taxon>
        <taxon>Planctomycetota</taxon>
        <taxon>Planctomycetia</taxon>
        <taxon>Planctomycetales</taxon>
        <taxon>Planctomycetaceae</taxon>
        <taxon>Fuerstiella</taxon>
    </lineage>
</organism>
<evidence type="ECO:0000256" key="8">
    <source>
        <dbReference type="ARBA" id="ARBA00022989"/>
    </source>
</evidence>
<evidence type="ECO:0000313" key="14">
    <source>
        <dbReference type="Proteomes" id="UP000187735"/>
    </source>
</evidence>
<keyword evidence="4 13" id="KW-0645">Protease</keyword>
<dbReference type="PANTHER" id="PTHR31412">
    <property type="entry name" value="ZINC METALLOPROTEASE EGY1"/>
    <property type="match status" value="1"/>
</dbReference>
<dbReference type="GO" id="GO:0016020">
    <property type="term" value="C:membrane"/>
    <property type="evidence" value="ECO:0007669"/>
    <property type="project" value="UniProtKB-SubCell"/>
</dbReference>
<gene>
    <name evidence="13" type="ORF">Fuma_06505</name>
</gene>
<sequence>MSDTENPFGDDASSPSQGRDESTGHPFEVTRNPGTAGVPAVREFTTGRMPCAEEEALAKLSFETQQRLAQEAFRRRKLRQYRTSLILFLLTLLSTTLVGADYWPLDILPGFFNVETQQTLLEHFERTWPTEGTPTLVDRFWQSIRMGCTYSIPLMAILLCHEMGHYLQAVRYRVPASFPYFIPLPLPPLGTMGAVILQGRGAADRKKMFDIAVTGPLAGLVATIPILYFGIQSSGYTSEVMPRGFAFGQPLLIEWLIEAIHGPPEAGMTFHWNGYATAGWVGVFITAMNLLPIGQLDGGHILYTLIGRKAHFVAWGLIVVAVYGMIRMDMYSYILLLILLTLTGPRHPPTADDTVPLGAIRHVIGWATLAFLLIGFTLQPIIVAEKRPGLEPPGVMQKDAPRDGVAGNRRGVRISPQNSQNRAWQTLIRRSHGAINDGSNLVRSGKNG</sequence>
<feature type="region of interest" description="Disordered" evidence="10">
    <location>
        <begin position="392"/>
        <end position="421"/>
    </location>
</feature>
<dbReference type="GO" id="GO:0008233">
    <property type="term" value="F:peptidase activity"/>
    <property type="evidence" value="ECO:0007669"/>
    <property type="project" value="UniProtKB-KW"/>
</dbReference>
<feature type="transmembrane region" description="Helical" evidence="11">
    <location>
        <begin position="272"/>
        <end position="291"/>
    </location>
</feature>
<name>A0A1P8WS09_9PLAN</name>